<feature type="region of interest" description="Disordered" evidence="8">
    <location>
        <begin position="319"/>
        <end position="356"/>
    </location>
</feature>
<feature type="domain" description="SANT" evidence="10">
    <location>
        <begin position="269"/>
        <end position="312"/>
    </location>
</feature>
<comment type="subcellular location">
    <subcellularLocation>
        <location evidence="1">Nucleus</location>
    </subcellularLocation>
</comment>
<evidence type="ECO:0000256" key="2">
    <source>
        <dbReference type="ARBA" id="ARBA00023015"/>
    </source>
</evidence>
<dbReference type="GO" id="GO:0009744">
    <property type="term" value="P:response to sucrose"/>
    <property type="evidence" value="ECO:0007669"/>
    <property type="project" value="UniProtKB-ARBA"/>
</dbReference>
<dbReference type="InterPro" id="IPR006447">
    <property type="entry name" value="Myb_dom_plants"/>
</dbReference>
<sequence length="435" mass="49085">MEEQALSFSNFLLSVFKQERRRELSTSIGSEATKFKLSTSVSVLLSLRSQEAGKFQRGEGKAREKERSDLCFRLCVCVISRLALLLSLSPFRQGFGSELQMMTRSWTDVLPQKEVAPQSYCPNWFVSQESNGGYRSASWTPEENKRFEDALAEVDADSPDRWEKVAALIPGKTVADVMNHYRELVDDVRDIEAGRIPCPEYYGASFFTLDWENNYDSEDWKNPYCASGKRSGVRESDHERKKGVPWTEEEHKYQNYSIALNLIPWLFTCLLFLLGLKKYGKGDWRSISRNFVITRTPTQVASHAQKYFIRLNSGSKDKRRSSIHDITTVDLPDNNKPPSPSAQPSTVTSQSSLSMTPTLPSQFSAIADSDQLGEVASGFNPPLHEKQFVQNQLGIDPYHMKLQPQNSQLMDEMLQSKVEGLAPDHVSNIGASALA</sequence>
<dbReference type="GO" id="GO:0005634">
    <property type="term" value="C:nucleus"/>
    <property type="evidence" value="ECO:0007669"/>
    <property type="project" value="UniProtKB-SubCell"/>
</dbReference>
<keyword evidence="5" id="KW-0539">Nucleus</keyword>
<evidence type="ECO:0000256" key="4">
    <source>
        <dbReference type="ARBA" id="ARBA00023163"/>
    </source>
</evidence>
<keyword evidence="13" id="KW-1185">Reference proteome</keyword>
<feature type="compositionally biased region" description="Polar residues" evidence="8">
    <location>
        <begin position="342"/>
        <end position="356"/>
    </location>
</feature>
<dbReference type="CDD" id="cd00167">
    <property type="entry name" value="SANT"/>
    <property type="match status" value="2"/>
</dbReference>
<keyword evidence="2" id="KW-0805">Transcription regulation</keyword>
<dbReference type="PROSITE" id="PS50090">
    <property type="entry name" value="MYB_LIKE"/>
    <property type="match status" value="1"/>
</dbReference>
<feature type="domain" description="Myb-like" evidence="9">
    <location>
        <begin position="131"/>
        <end position="185"/>
    </location>
</feature>
<evidence type="ECO:0000313" key="12">
    <source>
        <dbReference type="EMBL" id="KAG6531483.1"/>
    </source>
</evidence>
<evidence type="ECO:0000256" key="6">
    <source>
        <dbReference type="ARBA" id="ARBA00068153"/>
    </source>
</evidence>
<dbReference type="EMBL" id="JACMSC010000002">
    <property type="protein sequence ID" value="KAG6531483.1"/>
    <property type="molecule type" value="Genomic_DNA"/>
</dbReference>
<keyword evidence="3" id="KW-0238">DNA-binding</keyword>
<reference evidence="12 13" key="1">
    <citation type="submission" date="2020-08" db="EMBL/GenBank/DDBJ databases">
        <title>Plant Genome Project.</title>
        <authorList>
            <person name="Zhang R.-G."/>
        </authorList>
    </citation>
    <scope>NUCLEOTIDE SEQUENCE [LARGE SCALE GENOMIC DNA]</scope>
    <source>
        <tissue evidence="12">Rhizome</tissue>
    </source>
</reference>
<dbReference type="InterPro" id="IPR017930">
    <property type="entry name" value="Myb_dom"/>
</dbReference>
<gene>
    <name evidence="12" type="ORF">ZIOFF_005297</name>
</gene>
<evidence type="ECO:0000256" key="5">
    <source>
        <dbReference type="ARBA" id="ARBA00023242"/>
    </source>
</evidence>
<evidence type="ECO:0000256" key="8">
    <source>
        <dbReference type="SAM" id="MobiDB-lite"/>
    </source>
</evidence>
<dbReference type="GO" id="GO:0009739">
    <property type="term" value="P:response to gibberellin"/>
    <property type="evidence" value="ECO:0007669"/>
    <property type="project" value="UniProtKB-ARBA"/>
</dbReference>
<dbReference type="InterPro" id="IPR017884">
    <property type="entry name" value="SANT_dom"/>
</dbReference>
<comment type="caution">
    <text evidence="12">The sequence shown here is derived from an EMBL/GenBank/DDBJ whole genome shotgun (WGS) entry which is preliminary data.</text>
</comment>
<evidence type="ECO:0000313" key="13">
    <source>
        <dbReference type="Proteomes" id="UP000734854"/>
    </source>
</evidence>
<dbReference type="PROSITE" id="PS51293">
    <property type="entry name" value="SANT"/>
    <property type="match status" value="1"/>
</dbReference>
<evidence type="ECO:0000256" key="7">
    <source>
        <dbReference type="ARBA" id="ARBA00076145"/>
    </source>
</evidence>
<evidence type="ECO:0000256" key="1">
    <source>
        <dbReference type="ARBA" id="ARBA00004123"/>
    </source>
</evidence>
<dbReference type="Pfam" id="PF00249">
    <property type="entry name" value="Myb_DNA-binding"/>
    <property type="match status" value="2"/>
</dbReference>
<dbReference type="PANTHER" id="PTHR44042">
    <property type="entry name" value="DUPLICATED HOMEODOMAIN-LIKE SUPERFAMILY PROTEIN-RELATED"/>
    <property type="match status" value="1"/>
</dbReference>
<dbReference type="Gene3D" id="1.10.10.60">
    <property type="entry name" value="Homeodomain-like"/>
    <property type="match status" value="2"/>
</dbReference>
<evidence type="ECO:0000256" key="3">
    <source>
        <dbReference type="ARBA" id="ARBA00023125"/>
    </source>
</evidence>
<dbReference type="FunFam" id="1.10.10.60:FF:000009">
    <property type="entry name" value="transcription factor MYB1R1"/>
    <property type="match status" value="1"/>
</dbReference>
<dbReference type="PROSITE" id="PS51294">
    <property type="entry name" value="HTH_MYB"/>
    <property type="match status" value="1"/>
</dbReference>
<evidence type="ECO:0000259" key="10">
    <source>
        <dbReference type="PROSITE" id="PS51293"/>
    </source>
</evidence>
<dbReference type="SUPFAM" id="SSF46689">
    <property type="entry name" value="Homeodomain-like"/>
    <property type="match status" value="2"/>
</dbReference>
<keyword evidence="4" id="KW-0804">Transcription</keyword>
<protein>
    <recommendedName>
        <fullName evidence="6">Transcription factor MYBS1</fullName>
    </recommendedName>
    <alternativeName>
        <fullName evidence="7">Myb-related protein S1</fullName>
    </alternativeName>
</protein>
<dbReference type="InterPro" id="IPR001005">
    <property type="entry name" value="SANT/Myb"/>
</dbReference>
<accession>A0A8J5HM91</accession>
<dbReference type="AlphaFoldDB" id="A0A8J5HM91"/>
<dbReference type="PANTHER" id="PTHR44042:SF41">
    <property type="entry name" value="DUPLICATED HOMEODOMAIN-LIKE SUPERFAMILY PROTEIN-RELATED"/>
    <property type="match status" value="1"/>
</dbReference>
<dbReference type="SMART" id="SM00717">
    <property type="entry name" value="SANT"/>
    <property type="match status" value="2"/>
</dbReference>
<dbReference type="NCBIfam" id="TIGR01557">
    <property type="entry name" value="myb_SHAQKYF"/>
    <property type="match status" value="1"/>
</dbReference>
<dbReference type="Proteomes" id="UP000734854">
    <property type="component" value="Unassembled WGS sequence"/>
</dbReference>
<dbReference type="GO" id="GO:0003677">
    <property type="term" value="F:DNA binding"/>
    <property type="evidence" value="ECO:0007669"/>
    <property type="project" value="UniProtKB-KW"/>
</dbReference>
<dbReference type="FunFam" id="1.10.10.60:FF:000154">
    <property type="entry name" value="Transcription factor SRM1"/>
    <property type="match status" value="1"/>
</dbReference>
<name>A0A8J5HM91_ZINOF</name>
<proteinExistence type="predicted"/>
<evidence type="ECO:0000259" key="9">
    <source>
        <dbReference type="PROSITE" id="PS50090"/>
    </source>
</evidence>
<feature type="domain" description="HTH myb-type" evidence="11">
    <location>
        <begin position="238"/>
        <end position="312"/>
    </location>
</feature>
<evidence type="ECO:0000259" key="11">
    <source>
        <dbReference type="PROSITE" id="PS51294"/>
    </source>
</evidence>
<organism evidence="12 13">
    <name type="scientific">Zingiber officinale</name>
    <name type="common">Ginger</name>
    <name type="synonym">Amomum zingiber</name>
    <dbReference type="NCBI Taxonomy" id="94328"/>
    <lineage>
        <taxon>Eukaryota</taxon>
        <taxon>Viridiplantae</taxon>
        <taxon>Streptophyta</taxon>
        <taxon>Embryophyta</taxon>
        <taxon>Tracheophyta</taxon>
        <taxon>Spermatophyta</taxon>
        <taxon>Magnoliopsida</taxon>
        <taxon>Liliopsida</taxon>
        <taxon>Zingiberales</taxon>
        <taxon>Zingiberaceae</taxon>
        <taxon>Zingiber</taxon>
    </lineage>
</organism>
<dbReference type="InterPro" id="IPR009057">
    <property type="entry name" value="Homeodomain-like_sf"/>
</dbReference>